<dbReference type="Proteomes" id="UP001597111">
    <property type="component" value="Unassembled WGS sequence"/>
</dbReference>
<comment type="caution">
    <text evidence="1">The sequence shown here is derived from an EMBL/GenBank/DDBJ whole genome shotgun (WGS) entry which is preliminary data.</text>
</comment>
<dbReference type="Pfam" id="PF01663">
    <property type="entry name" value="Phosphodiest"/>
    <property type="match status" value="1"/>
</dbReference>
<keyword evidence="2" id="KW-1185">Reference proteome</keyword>
<evidence type="ECO:0000313" key="2">
    <source>
        <dbReference type="Proteomes" id="UP001597111"/>
    </source>
</evidence>
<dbReference type="RefSeq" id="WP_379730795.1">
    <property type="nucleotide sequence ID" value="NZ_JBHSWZ010000024.1"/>
</dbReference>
<dbReference type="PANTHER" id="PTHR10151:SF120">
    <property type="entry name" value="BIS(5'-ADENOSYL)-TRIPHOSPHATASE"/>
    <property type="match status" value="1"/>
</dbReference>
<dbReference type="Gene3D" id="3.40.720.10">
    <property type="entry name" value="Alkaline Phosphatase, subunit A"/>
    <property type="match status" value="1"/>
</dbReference>
<proteinExistence type="predicted"/>
<organism evidence="1 2">
    <name type="scientific">Halolamina salina</name>
    <dbReference type="NCBI Taxonomy" id="1220023"/>
    <lineage>
        <taxon>Archaea</taxon>
        <taxon>Methanobacteriati</taxon>
        <taxon>Methanobacteriota</taxon>
        <taxon>Stenosarchaea group</taxon>
        <taxon>Halobacteria</taxon>
        <taxon>Halobacteriales</taxon>
        <taxon>Haloferacaceae</taxon>
    </lineage>
</organism>
<dbReference type="EMBL" id="JBHUDH010000048">
    <property type="protein sequence ID" value="MFD1525785.1"/>
    <property type="molecule type" value="Genomic_DNA"/>
</dbReference>
<dbReference type="SUPFAM" id="SSF53649">
    <property type="entry name" value="Alkaline phosphatase-like"/>
    <property type="match status" value="1"/>
</dbReference>
<dbReference type="InterPro" id="IPR002591">
    <property type="entry name" value="Phosphodiest/P_Trfase"/>
</dbReference>
<protein>
    <submittedName>
        <fullName evidence="1">Alkaline phosphatase family protein</fullName>
    </submittedName>
</protein>
<dbReference type="GO" id="GO:0016787">
    <property type="term" value="F:hydrolase activity"/>
    <property type="evidence" value="ECO:0007669"/>
    <property type="project" value="UniProtKB-ARBA"/>
</dbReference>
<dbReference type="PANTHER" id="PTHR10151">
    <property type="entry name" value="ECTONUCLEOTIDE PYROPHOSPHATASE/PHOSPHODIESTERASE"/>
    <property type="match status" value="1"/>
</dbReference>
<evidence type="ECO:0000313" key="1">
    <source>
        <dbReference type="EMBL" id="MFD1525785.1"/>
    </source>
</evidence>
<sequence>MTEFAPDLREEYEEDGYVFPAYRDRCFADATESALSLLSSDFERNLPEEAFGDLPAGVENVVLLVVDGFGLDQWTRLRDDLPLLDAFEAAGTVTPLTSTYPSETAAAITTLHTGLLPAEHGLLGWHQYLDSVGESVQTLPFLLEDGTPVRDEYPLADPRELFEGEAIYGDAEAAGIDTHVTQPEHIAGSVSSELTTAGAETHGYWNVADMAVTVRDAVAEGGPTHVTAYVPNVDSISHVTGTEADRYDAQVRMVTEAFRTGFLDNLDPETAEETAVLLTADHGHTNVDEGVAVDLSVPEVQDYLARNNDGQPIPPMGGPRNVQFHVRDGRVEELREHVETEAGGDVLTFTEAEYRNRGLFGSNHAATSATFDRRAPDLLAVHRDHVMWYEPDDKIGVHGGMTPEEMLVPFAAARGSDLRD</sequence>
<accession>A0ABD6B762</accession>
<dbReference type="InterPro" id="IPR017850">
    <property type="entry name" value="Alkaline_phosphatase_core_sf"/>
</dbReference>
<dbReference type="AlphaFoldDB" id="A0ABD6B762"/>
<gene>
    <name evidence="1" type="ORF">ACFR9S_05615</name>
</gene>
<reference evidence="1 2" key="1">
    <citation type="journal article" date="2019" name="Int. J. Syst. Evol. Microbiol.">
        <title>The Global Catalogue of Microorganisms (GCM) 10K type strain sequencing project: providing services to taxonomists for standard genome sequencing and annotation.</title>
        <authorList>
            <consortium name="The Broad Institute Genomics Platform"/>
            <consortium name="The Broad Institute Genome Sequencing Center for Infectious Disease"/>
            <person name="Wu L."/>
            <person name="Ma J."/>
        </authorList>
    </citation>
    <scope>NUCLEOTIDE SEQUENCE [LARGE SCALE GENOMIC DNA]</scope>
    <source>
        <strain evidence="1 2">CGMCC 1.12285</strain>
    </source>
</reference>
<name>A0ABD6B762_9EURY</name>